<evidence type="ECO:0000313" key="2">
    <source>
        <dbReference type="Proteomes" id="UP001265083"/>
    </source>
</evidence>
<evidence type="ECO:0000313" key="1">
    <source>
        <dbReference type="EMBL" id="MDS1112886.1"/>
    </source>
</evidence>
<dbReference type="RefSeq" id="WP_310949411.1">
    <property type="nucleotide sequence ID" value="NZ_JAVLUS010000003.1"/>
</dbReference>
<sequence length="244" mass="27075">MTTVIASHRVGVRTSSGTHLATDVLERHGLRIPSRSQSFGMVLAEWLADPIPAAARAGVTWSAAEPITESDRIQATTVVTRVGPDGIDREIRLLDDTGRVRERGTETWRTEVRPEVVPSLDFCSVEWGEQLRVRLHSDAAFTSSVSTWDGTVGLRCGDREVHLRIYKGQVIDVTRRALLGATFTFEAAPATWVDLMLSDTDDFMRRALRGEFSSAGNGYEYLRLTKPLHAIIMNARAMAREVHS</sequence>
<dbReference type="Proteomes" id="UP001265083">
    <property type="component" value="Unassembled WGS sequence"/>
</dbReference>
<accession>A0ABU2GN47</accession>
<proteinExistence type="predicted"/>
<dbReference type="SUPFAM" id="SSF55718">
    <property type="entry name" value="SCP-like"/>
    <property type="match status" value="1"/>
</dbReference>
<organism evidence="1 2">
    <name type="scientific">Gordonia westfalica</name>
    <dbReference type="NCBI Taxonomy" id="158898"/>
    <lineage>
        <taxon>Bacteria</taxon>
        <taxon>Bacillati</taxon>
        <taxon>Actinomycetota</taxon>
        <taxon>Actinomycetes</taxon>
        <taxon>Mycobacteriales</taxon>
        <taxon>Gordoniaceae</taxon>
        <taxon>Gordonia</taxon>
    </lineage>
</organism>
<reference evidence="1 2" key="1">
    <citation type="submission" date="2023-08" db="EMBL/GenBank/DDBJ databases">
        <title>Bioegradation of LLDPE and BLDPE plastic by marine bacteria from coast plastic debris.</title>
        <authorList>
            <person name="Rong Z."/>
        </authorList>
    </citation>
    <scope>NUCLEOTIDE SEQUENCE [LARGE SCALE GENOMIC DNA]</scope>
    <source>
        <strain evidence="1 2">Z-2</strain>
    </source>
</reference>
<keyword evidence="2" id="KW-1185">Reference proteome</keyword>
<gene>
    <name evidence="1" type="ORF">RD149_03815</name>
</gene>
<dbReference type="InterPro" id="IPR036527">
    <property type="entry name" value="SCP2_sterol-bd_dom_sf"/>
</dbReference>
<comment type="caution">
    <text evidence="1">The sequence shown here is derived from an EMBL/GenBank/DDBJ whole genome shotgun (WGS) entry which is preliminary data.</text>
</comment>
<name>A0ABU2GN47_9ACTN</name>
<protein>
    <submittedName>
        <fullName evidence="1">Uncharacterized protein</fullName>
    </submittedName>
</protein>
<dbReference type="EMBL" id="JAVLUS010000003">
    <property type="protein sequence ID" value="MDS1112886.1"/>
    <property type="molecule type" value="Genomic_DNA"/>
</dbReference>
<dbReference type="Gene3D" id="3.30.1050.10">
    <property type="entry name" value="SCP2 sterol-binding domain"/>
    <property type="match status" value="1"/>
</dbReference>